<evidence type="ECO:0000313" key="4">
    <source>
        <dbReference type="Proteomes" id="UP001152049"/>
    </source>
</evidence>
<dbReference type="InterPro" id="IPR003609">
    <property type="entry name" value="Pan_app"/>
</dbReference>
<feature type="domain" description="Apple" evidence="2">
    <location>
        <begin position="493"/>
        <end position="576"/>
    </location>
</feature>
<feature type="compositionally biased region" description="Polar residues" evidence="1">
    <location>
        <begin position="283"/>
        <end position="300"/>
    </location>
</feature>
<gene>
    <name evidence="3" type="ORF">NW762_004040</name>
</gene>
<feature type="compositionally biased region" description="Polar residues" evidence="1">
    <location>
        <begin position="34"/>
        <end position="46"/>
    </location>
</feature>
<feature type="compositionally biased region" description="Low complexity" evidence="1">
    <location>
        <begin position="352"/>
        <end position="396"/>
    </location>
</feature>
<feature type="region of interest" description="Disordered" evidence="1">
    <location>
        <begin position="1"/>
        <end position="56"/>
    </location>
</feature>
<dbReference type="Proteomes" id="UP001152049">
    <property type="component" value="Unassembled WGS sequence"/>
</dbReference>
<dbReference type="PROSITE" id="PS50948">
    <property type="entry name" value="PAN"/>
    <property type="match status" value="1"/>
</dbReference>
<evidence type="ECO:0000313" key="3">
    <source>
        <dbReference type="EMBL" id="KAJ4266067.1"/>
    </source>
</evidence>
<evidence type="ECO:0000259" key="2">
    <source>
        <dbReference type="PROSITE" id="PS50948"/>
    </source>
</evidence>
<dbReference type="EMBL" id="JAOQAZ010000005">
    <property type="protein sequence ID" value="KAJ4266067.1"/>
    <property type="molecule type" value="Genomic_DNA"/>
</dbReference>
<evidence type="ECO:0000256" key="1">
    <source>
        <dbReference type="SAM" id="MobiDB-lite"/>
    </source>
</evidence>
<feature type="region of interest" description="Disordered" evidence="1">
    <location>
        <begin position="229"/>
        <end position="300"/>
    </location>
</feature>
<accession>A0A9W8S5A1</accession>
<feature type="compositionally biased region" description="Low complexity" evidence="1">
    <location>
        <begin position="469"/>
        <end position="486"/>
    </location>
</feature>
<dbReference type="Pfam" id="PF25485">
    <property type="entry name" value="DUF7908"/>
    <property type="match status" value="1"/>
</dbReference>
<feature type="compositionally biased region" description="Polar residues" evidence="1">
    <location>
        <begin position="1"/>
        <end position="26"/>
    </location>
</feature>
<dbReference type="OrthoDB" id="3563678at2759"/>
<feature type="region of interest" description="Disordered" evidence="1">
    <location>
        <begin position="469"/>
        <end position="497"/>
    </location>
</feature>
<protein>
    <recommendedName>
        <fullName evidence="2">Apple domain-containing protein</fullName>
    </recommendedName>
</protein>
<name>A0A9W8S5A1_9HYPO</name>
<feature type="compositionally biased region" description="Low complexity" evidence="1">
    <location>
        <begin position="268"/>
        <end position="282"/>
    </location>
</feature>
<organism evidence="3 4">
    <name type="scientific">Fusarium torreyae</name>
    <dbReference type="NCBI Taxonomy" id="1237075"/>
    <lineage>
        <taxon>Eukaryota</taxon>
        <taxon>Fungi</taxon>
        <taxon>Dikarya</taxon>
        <taxon>Ascomycota</taxon>
        <taxon>Pezizomycotina</taxon>
        <taxon>Sordariomycetes</taxon>
        <taxon>Hypocreomycetidae</taxon>
        <taxon>Hypocreales</taxon>
        <taxon>Nectriaceae</taxon>
        <taxon>Fusarium</taxon>
    </lineage>
</organism>
<keyword evidence="4" id="KW-1185">Reference proteome</keyword>
<comment type="caution">
    <text evidence="3">The sequence shown here is derived from an EMBL/GenBank/DDBJ whole genome shotgun (WGS) entry which is preliminary data.</text>
</comment>
<dbReference type="AlphaFoldDB" id="A0A9W8S5A1"/>
<feature type="region of interest" description="Disordered" evidence="1">
    <location>
        <begin position="349"/>
        <end position="396"/>
    </location>
</feature>
<proteinExistence type="predicted"/>
<feature type="compositionally biased region" description="Low complexity" evidence="1">
    <location>
        <begin position="47"/>
        <end position="56"/>
    </location>
</feature>
<dbReference type="InterPro" id="IPR057230">
    <property type="entry name" value="DUF7908"/>
</dbReference>
<dbReference type="Pfam" id="PF00024">
    <property type="entry name" value="PAN_1"/>
    <property type="match status" value="1"/>
</dbReference>
<feature type="compositionally biased region" description="Low complexity" evidence="1">
    <location>
        <begin position="229"/>
        <end position="255"/>
    </location>
</feature>
<reference evidence="3" key="1">
    <citation type="submission" date="2022-09" db="EMBL/GenBank/DDBJ databases">
        <title>Fusarium specimens isolated from Avocado Roots.</title>
        <authorList>
            <person name="Stajich J."/>
            <person name="Roper C."/>
            <person name="Heimlech-Rivalta G."/>
        </authorList>
    </citation>
    <scope>NUCLEOTIDE SEQUENCE</scope>
    <source>
        <strain evidence="3">CF00136</strain>
    </source>
</reference>
<sequence length="585" mass="60081">MDMNTNDQTSPVSESSRTSAVGSEFSSLDIAPTEAQTEAQNESEAPSSGSTTGSVTDTIVTSLEPTTDIISSAFPTSTSIVEPPGRAVIILIQESNNQKRGIKKRATRGFIGTNNPEICTFASTFNLAEGQLFFGGVPTFYSGEGYKELGNQAEAPLTRGAITRTFETTGRALVFRNPNLPNGEAGFCQDSSGQVYITFSSSPPECLPVTLAVYDVAQCQDGRLVGFGTSTSSGTVSSETSTAEEISSGSASSEEPTIAETTVASEYNSASSSQTEPSNPSSKTLGSEASTGVSSKVVDSSATRPITHSFTFFSNSSTKASSSTELEVLSSLTSTTIGLPITTSVALAGSTSQTSSEPSGPASSSIFSSREETTSNASATSSESSEIAASTTETTTATDFDTTTASTKDSTTDLIATTTTGFDTTTASTEDSTTDLIATTTTGFDTTTASTEDSTTDLITTTTTGFDTTTASTEDSTTDLMTTTTSVPEPDSCASDSNPYTDSGATFDLFCSFDVTGGSSIGVVQANSFNQCVLFCAESSSCAAIQYEKATMLCSGYSSITGTSANNSFDVAIKVVATATTTATV</sequence>